<dbReference type="OrthoDB" id="1938625at2759"/>
<evidence type="ECO:0000313" key="3">
    <source>
        <dbReference type="RefSeq" id="XP_035546099.1"/>
    </source>
</evidence>
<dbReference type="GeneID" id="118348474"/>
<feature type="domain" description="Reverse transcriptase zinc-binding" evidence="1">
    <location>
        <begin position="138"/>
        <end position="223"/>
    </location>
</feature>
<dbReference type="RefSeq" id="XP_035546099.1">
    <property type="nucleotide sequence ID" value="XM_035690206.1"/>
</dbReference>
<evidence type="ECO:0000259" key="1">
    <source>
        <dbReference type="Pfam" id="PF13966"/>
    </source>
</evidence>
<evidence type="ECO:0000313" key="2">
    <source>
        <dbReference type="Proteomes" id="UP000235220"/>
    </source>
</evidence>
<protein>
    <submittedName>
        <fullName evidence="3">Uncharacterized protein LOC118348474</fullName>
    </submittedName>
</protein>
<keyword evidence="2" id="KW-1185">Reference proteome</keyword>
<dbReference type="AlphaFoldDB" id="A0A6P9EF69"/>
<accession>A0A6P9EF69</accession>
<name>A0A6P9EF69_JUGRE</name>
<dbReference type="KEGG" id="jre:118348474"/>
<proteinExistence type="predicted"/>
<sequence length="230" mass="26181">MAWNLLTQDSLWANFFKYKYCKGSHVTLVDNRKGSLLWKSIINMVPKVLSHAWWCVKDGQVSCWRDPWLKSGPLVASCDISAQSSLKVRECRIQNGWDVDLLKDLVGESKLEEILDGLGEHKEGAYVLIWKPNLNGDFSSKSAWDCIRVRAPKSKWVSWIWHSALPKKYSVTIWKALNSSLSLVEQISSLGIPLVSKCECCTQGCMKDQDHVLATGMITIEIWQRVSLHM</sequence>
<organism evidence="2 3">
    <name type="scientific">Juglans regia</name>
    <name type="common">English walnut</name>
    <dbReference type="NCBI Taxonomy" id="51240"/>
    <lineage>
        <taxon>Eukaryota</taxon>
        <taxon>Viridiplantae</taxon>
        <taxon>Streptophyta</taxon>
        <taxon>Embryophyta</taxon>
        <taxon>Tracheophyta</taxon>
        <taxon>Spermatophyta</taxon>
        <taxon>Magnoliopsida</taxon>
        <taxon>eudicotyledons</taxon>
        <taxon>Gunneridae</taxon>
        <taxon>Pentapetalae</taxon>
        <taxon>rosids</taxon>
        <taxon>fabids</taxon>
        <taxon>Fagales</taxon>
        <taxon>Juglandaceae</taxon>
        <taxon>Juglans</taxon>
    </lineage>
</organism>
<dbReference type="Pfam" id="PF13966">
    <property type="entry name" value="zf-RVT"/>
    <property type="match status" value="1"/>
</dbReference>
<dbReference type="InterPro" id="IPR026960">
    <property type="entry name" value="RVT-Znf"/>
</dbReference>
<reference evidence="3" key="1">
    <citation type="submission" date="2025-08" db="UniProtKB">
        <authorList>
            <consortium name="RefSeq"/>
        </authorList>
    </citation>
    <scope>IDENTIFICATION</scope>
    <source>
        <tissue evidence="3">Leaves</tissue>
    </source>
</reference>
<gene>
    <name evidence="3" type="primary">LOC118348474</name>
</gene>
<dbReference type="Proteomes" id="UP000235220">
    <property type="component" value="Chromosome 1"/>
</dbReference>
<dbReference type="InParanoid" id="A0A6P9EF69"/>